<evidence type="ECO:0000256" key="9">
    <source>
        <dbReference type="ARBA" id="ARBA00022842"/>
    </source>
</evidence>
<evidence type="ECO:0000256" key="6">
    <source>
        <dbReference type="ARBA" id="ARBA00022723"/>
    </source>
</evidence>
<evidence type="ECO:0000259" key="11">
    <source>
        <dbReference type="PROSITE" id="PS50879"/>
    </source>
</evidence>
<evidence type="ECO:0000313" key="13">
    <source>
        <dbReference type="EMBL" id="SFC24809.1"/>
    </source>
</evidence>
<dbReference type="EMBL" id="FOMB01000003">
    <property type="protein sequence ID" value="SFC24809.1"/>
    <property type="molecule type" value="Genomic_DNA"/>
</dbReference>
<dbReference type="STRING" id="728005.SAMN04488059_103145"/>
<dbReference type="EMBL" id="LAPV01000093">
    <property type="protein sequence ID" value="KKC33263.1"/>
    <property type="molecule type" value="Genomic_DNA"/>
</dbReference>
<keyword evidence="5 10" id="KW-0540">Nuclease</keyword>
<evidence type="ECO:0000256" key="4">
    <source>
        <dbReference type="ARBA" id="ARBA00012180"/>
    </source>
</evidence>
<evidence type="ECO:0000313" key="12">
    <source>
        <dbReference type="EMBL" id="KKC33263.1"/>
    </source>
</evidence>
<dbReference type="Pfam" id="PF00075">
    <property type="entry name" value="RNase_H"/>
    <property type="match status" value="1"/>
</dbReference>
<keyword evidence="14" id="KW-1185">Reference proteome</keyword>
<keyword evidence="7 10" id="KW-0255">Endonuclease</keyword>
<comment type="subunit">
    <text evidence="3 10">Monomer.</text>
</comment>
<feature type="binding site" evidence="10">
    <location>
        <position position="93"/>
    </location>
    <ligand>
        <name>Mg(2+)</name>
        <dbReference type="ChEBI" id="CHEBI:18420"/>
        <label>1</label>
    </ligand>
</feature>
<keyword evidence="9 10" id="KW-0460">Magnesium</keyword>
<proteinExistence type="inferred from homology"/>
<dbReference type="PANTHER" id="PTHR10642:SF26">
    <property type="entry name" value="RIBONUCLEASE H1"/>
    <property type="match status" value="1"/>
</dbReference>
<evidence type="ECO:0000256" key="10">
    <source>
        <dbReference type="HAMAP-Rule" id="MF_00042"/>
    </source>
</evidence>
<evidence type="ECO:0000256" key="1">
    <source>
        <dbReference type="ARBA" id="ARBA00000077"/>
    </source>
</evidence>
<dbReference type="InterPro" id="IPR002156">
    <property type="entry name" value="RNaseH_domain"/>
</dbReference>
<comment type="subcellular location">
    <subcellularLocation>
        <location evidence="10">Cytoplasm</location>
    </subcellularLocation>
</comment>
<feature type="binding site" evidence="10">
    <location>
        <position position="157"/>
    </location>
    <ligand>
        <name>Mg(2+)</name>
        <dbReference type="ChEBI" id="CHEBI:18420"/>
        <label>2</label>
    </ligand>
</feature>
<feature type="binding site" evidence="10">
    <location>
        <position position="22"/>
    </location>
    <ligand>
        <name>Mg(2+)</name>
        <dbReference type="ChEBI" id="CHEBI:18420"/>
        <label>1</label>
    </ligand>
</feature>
<dbReference type="GO" id="GO:0043137">
    <property type="term" value="P:DNA replication, removal of RNA primer"/>
    <property type="evidence" value="ECO:0007669"/>
    <property type="project" value="TreeGrafter"/>
</dbReference>
<reference evidence="13 15" key="2">
    <citation type="submission" date="2016-10" db="EMBL/GenBank/DDBJ databases">
        <authorList>
            <person name="de Groot N.N."/>
        </authorList>
    </citation>
    <scope>NUCLEOTIDE SEQUENCE [LARGE SCALE GENOMIC DNA]</scope>
    <source>
        <strain evidence="13 15">CGMCC 1.10210</strain>
    </source>
</reference>
<dbReference type="PANTHER" id="PTHR10642">
    <property type="entry name" value="RIBONUCLEASE H1"/>
    <property type="match status" value="1"/>
</dbReference>
<evidence type="ECO:0000256" key="2">
    <source>
        <dbReference type="ARBA" id="ARBA00005300"/>
    </source>
</evidence>
<keyword evidence="8 10" id="KW-0378">Hydrolase</keyword>
<organism evidence="13 15">
    <name type="scientific">Devosia psychrophila</name>
    <dbReference type="NCBI Taxonomy" id="728005"/>
    <lineage>
        <taxon>Bacteria</taxon>
        <taxon>Pseudomonadati</taxon>
        <taxon>Pseudomonadota</taxon>
        <taxon>Alphaproteobacteria</taxon>
        <taxon>Hyphomicrobiales</taxon>
        <taxon>Devosiaceae</taxon>
        <taxon>Devosia</taxon>
    </lineage>
</organism>
<evidence type="ECO:0000256" key="7">
    <source>
        <dbReference type="ARBA" id="ARBA00022759"/>
    </source>
</evidence>
<evidence type="ECO:0000313" key="15">
    <source>
        <dbReference type="Proteomes" id="UP000182258"/>
    </source>
</evidence>
<comment type="function">
    <text evidence="10">Endonuclease that specifically degrades the RNA of RNA-DNA hybrids.</text>
</comment>
<dbReference type="OrthoDB" id="7845843at2"/>
<sequence>MSASDNSISLPTTYTDYSIYTDGACSGNPGPGGWGAVILYWHGNSVNHRLYEFGGQPVTTNNRMELAAAINGISVLKASDGFDPALPIKLYSDSQYLILGMSGRLTKWKADGWRTSAKQPVKNREIWEKLCEVAQGLNIDWQWVKAHSGNPLNERADALANEGMTPFRLSAAA</sequence>
<dbReference type="InterPro" id="IPR036397">
    <property type="entry name" value="RNaseH_sf"/>
</dbReference>
<evidence type="ECO:0000256" key="8">
    <source>
        <dbReference type="ARBA" id="ARBA00022801"/>
    </source>
</evidence>
<comment type="cofactor">
    <cofactor evidence="10">
        <name>Mg(2+)</name>
        <dbReference type="ChEBI" id="CHEBI:18420"/>
    </cofactor>
    <text evidence="10">Binds 1 Mg(2+) ion per subunit. May bind a second metal ion at a regulatory site, or after substrate binding.</text>
</comment>
<dbReference type="PROSITE" id="PS50879">
    <property type="entry name" value="RNASE_H_1"/>
    <property type="match status" value="1"/>
</dbReference>
<dbReference type="InterPro" id="IPR022892">
    <property type="entry name" value="RNaseHI"/>
</dbReference>
<dbReference type="CDD" id="cd09278">
    <property type="entry name" value="RNase_HI_prokaryote_like"/>
    <property type="match status" value="1"/>
</dbReference>
<dbReference type="EC" id="3.1.26.4" evidence="4 10"/>
<comment type="catalytic activity">
    <reaction evidence="1 10">
        <text>Endonucleolytic cleavage to 5'-phosphomonoester.</text>
        <dbReference type="EC" id="3.1.26.4"/>
    </reaction>
</comment>
<accession>A0A0F5PX98</accession>
<name>A0A0F5PX98_9HYPH</name>
<evidence type="ECO:0000256" key="3">
    <source>
        <dbReference type="ARBA" id="ARBA00011245"/>
    </source>
</evidence>
<protein>
    <recommendedName>
        <fullName evidence="4 10">Ribonuclease H</fullName>
        <shortName evidence="10">RNase H</shortName>
        <ecNumber evidence="4 10">3.1.26.4</ecNumber>
    </recommendedName>
</protein>
<evidence type="ECO:0000256" key="5">
    <source>
        <dbReference type="ARBA" id="ARBA00022722"/>
    </source>
</evidence>
<dbReference type="GO" id="GO:0004523">
    <property type="term" value="F:RNA-DNA hybrid ribonuclease activity"/>
    <property type="evidence" value="ECO:0007669"/>
    <property type="project" value="UniProtKB-UniRule"/>
</dbReference>
<reference evidence="12 14" key="1">
    <citation type="submission" date="2015-03" db="EMBL/GenBank/DDBJ databases">
        <authorList>
            <person name="Lepp D."/>
            <person name="Hassan Y.I."/>
            <person name="Li X.-Z."/>
            <person name="Zhou T."/>
        </authorList>
    </citation>
    <scope>NUCLEOTIDE SEQUENCE [LARGE SCALE GENOMIC DNA]</scope>
    <source>
        <strain evidence="12 14">Cr7-05</strain>
    </source>
</reference>
<dbReference type="SUPFAM" id="SSF53098">
    <property type="entry name" value="Ribonuclease H-like"/>
    <property type="match status" value="1"/>
</dbReference>
<dbReference type="PATRIC" id="fig|728005.3.peg.4624"/>
<dbReference type="HAMAP" id="MF_00042">
    <property type="entry name" value="RNase_H"/>
    <property type="match status" value="1"/>
</dbReference>
<dbReference type="AlphaFoldDB" id="A0A0F5PX98"/>
<gene>
    <name evidence="10" type="primary">rnhA</name>
    <name evidence="13" type="ORF">SAMN04488059_103145</name>
    <name evidence="12" type="ORF">WH91_09495</name>
</gene>
<keyword evidence="6 10" id="KW-0479">Metal-binding</keyword>
<dbReference type="InterPro" id="IPR012337">
    <property type="entry name" value="RNaseH-like_sf"/>
</dbReference>
<dbReference type="GO" id="GO:0000287">
    <property type="term" value="F:magnesium ion binding"/>
    <property type="evidence" value="ECO:0007669"/>
    <property type="project" value="UniProtKB-UniRule"/>
</dbReference>
<feature type="domain" description="RNase H type-1" evidence="11">
    <location>
        <begin position="13"/>
        <end position="165"/>
    </location>
</feature>
<dbReference type="Proteomes" id="UP000033519">
    <property type="component" value="Unassembled WGS sequence"/>
</dbReference>
<dbReference type="GO" id="GO:0005737">
    <property type="term" value="C:cytoplasm"/>
    <property type="evidence" value="ECO:0007669"/>
    <property type="project" value="UniProtKB-SubCell"/>
</dbReference>
<dbReference type="Gene3D" id="3.30.420.10">
    <property type="entry name" value="Ribonuclease H-like superfamily/Ribonuclease H"/>
    <property type="match status" value="1"/>
</dbReference>
<dbReference type="Proteomes" id="UP000182258">
    <property type="component" value="Unassembled WGS sequence"/>
</dbReference>
<dbReference type="NCBIfam" id="NF001236">
    <property type="entry name" value="PRK00203.1"/>
    <property type="match status" value="1"/>
</dbReference>
<dbReference type="InterPro" id="IPR050092">
    <property type="entry name" value="RNase_H"/>
</dbReference>
<keyword evidence="10" id="KW-0963">Cytoplasm</keyword>
<evidence type="ECO:0000313" key="14">
    <source>
        <dbReference type="Proteomes" id="UP000033519"/>
    </source>
</evidence>
<feature type="binding site" evidence="10">
    <location>
        <position position="22"/>
    </location>
    <ligand>
        <name>Mg(2+)</name>
        <dbReference type="ChEBI" id="CHEBI:18420"/>
        <label>2</label>
    </ligand>
</feature>
<dbReference type="GO" id="GO:0003676">
    <property type="term" value="F:nucleic acid binding"/>
    <property type="evidence" value="ECO:0007669"/>
    <property type="project" value="InterPro"/>
</dbReference>
<feature type="binding site" evidence="10">
    <location>
        <position position="65"/>
    </location>
    <ligand>
        <name>Mg(2+)</name>
        <dbReference type="ChEBI" id="CHEBI:18420"/>
        <label>1</label>
    </ligand>
</feature>
<comment type="similarity">
    <text evidence="2 10">Belongs to the RNase H family.</text>
</comment>
<dbReference type="RefSeq" id="WP_046170749.1">
    <property type="nucleotide sequence ID" value="NZ_FOMB01000003.1"/>
</dbReference>